<sequence>MRFLLNPLFLACLLMFAMVQANPVDEELYEAKDLVMDIAADGDYDNVGQVFGVRYGGGGGWRRRGHYYETALPPPPPPPGPTAAVLIANVLPYEGRPLAIPPKLYAPTPLVR</sequence>
<evidence type="ECO:0000313" key="3">
    <source>
        <dbReference type="Proteomes" id="UP000092445"/>
    </source>
</evidence>
<evidence type="ECO:0000256" key="1">
    <source>
        <dbReference type="SAM" id="SignalP"/>
    </source>
</evidence>
<dbReference type="Proteomes" id="UP000092445">
    <property type="component" value="Unassembled WGS sequence"/>
</dbReference>
<feature type="chain" id="PRO_5008403707" evidence="1">
    <location>
        <begin position="22"/>
        <end position="112"/>
    </location>
</feature>
<reference evidence="2" key="2">
    <citation type="submission" date="2020-05" db="UniProtKB">
        <authorList>
            <consortium name="EnsemblMetazoa"/>
        </authorList>
    </citation>
    <scope>IDENTIFICATION</scope>
    <source>
        <strain evidence="2">IAEA</strain>
    </source>
</reference>
<organism evidence="2 3">
    <name type="scientific">Glossina pallidipes</name>
    <name type="common">Tsetse fly</name>
    <dbReference type="NCBI Taxonomy" id="7398"/>
    <lineage>
        <taxon>Eukaryota</taxon>
        <taxon>Metazoa</taxon>
        <taxon>Ecdysozoa</taxon>
        <taxon>Arthropoda</taxon>
        <taxon>Hexapoda</taxon>
        <taxon>Insecta</taxon>
        <taxon>Pterygota</taxon>
        <taxon>Neoptera</taxon>
        <taxon>Endopterygota</taxon>
        <taxon>Diptera</taxon>
        <taxon>Brachycera</taxon>
        <taxon>Muscomorpha</taxon>
        <taxon>Hippoboscoidea</taxon>
        <taxon>Glossinidae</taxon>
        <taxon>Glossina</taxon>
    </lineage>
</organism>
<proteinExistence type="predicted"/>
<name>A0A1B0ABS9_GLOPL</name>
<dbReference type="EnsemblMetazoa" id="GPAI040484-RA">
    <property type="protein sequence ID" value="GPAI040484-PA"/>
    <property type="gene ID" value="GPAI040484"/>
</dbReference>
<dbReference type="VEuPathDB" id="VectorBase:GPAI040484"/>
<keyword evidence="1" id="KW-0732">Signal</keyword>
<reference evidence="3" key="1">
    <citation type="submission" date="2014-03" db="EMBL/GenBank/DDBJ databases">
        <authorList>
            <person name="Aksoy S."/>
            <person name="Warren W."/>
            <person name="Wilson R.K."/>
        </authorList>
    </citation>
    <scope>NUCLEOTIDE SEQUENCE [LARGE SCALE GENOMIC DNA]</scope>
    <source>
        <strain evidence="3">IAEA</strain>
    </source>
</reference>
<evidence type="ECO:0000313" key="2">
    <source>
        <dbReference type="EnsemblMetazoa" id="GPAI040484-PA"/>
    </source>
</evidence>
<accession>A0A1B0ABS9</accession>
<dbReference type="AlphaFoldDB" id="A0A1B0ABS9"/>
<feature type="signal peptide" evidence="1">
    <location>
        <begin position="1"/>
        <end position="21"/>
    </location>
</feature>
<protein>
    <submittedName>
        <fullName evidence="2">Uncharacterized protein</fullName>
    </submittedName>
</protein>
<keyword evidence="3" id="KW-1185">Reference proteome</keyword>